<dbReference type="EMBL" id="FOMX01000081">
    <property type="protein sequence ID" value="SFF45142.1"/>
    <property type="molecule type" value="Genomic_DNA"/>
</dbReference>
<reference evidence="2" key="1">
    <citation type="submission" date="2016-10" db="EMBL/GenBank/DDBJ databases">
        <authorList>
            <person name="Varghese N."/>
            <person name="Submissions S."/>
        </authorList>
    </citation>
    <scope>NUCLEOTIDE SEQUENCE [LARGE SCALE GENOMIC DNA]</scope>
    <source>
        <strain evidence="2">ATCC 25963</strain>
    </source>
</reference>
<sequence>MWGATAASTSRSGPDGELVVGGGFSGDLDLGAGPLVGDHSLFVHRLSP</sequence>
<dbReference type="AlphaFoldDB" id="A0A1I2IRW0"/>
<keyword evidence="2" id="KW-1185">Reference proteome</keyword>
<organism evidence="1 2">
    <name type="scientific">Nannocystis exedens</name>
    <dbReference type="NCBI Taxonomy" id="54"/>
    <lineage>
        <taxon>Bacteria</taxon>
        <taxon>Pseudomonadati</taxon>
        <taxon>Myxococcota</taxon>
        <taxon>Polyangia</taxon>
        <taxon>Nannocystales</taxon>
        <taxon>Nannocystaceae</taxon>
        <taxon>Nannocystis</taxon>
    </lineage>
</organism>
<dbReference type="RefSeq" id="WP_170135659.1">
    <property type="nucleotide sequence ID" value="NZ_FOMX01000081.1"/>
</dbReference>
<protein>
    <submittedName>
        <fullName evidence="1">Uncharacterized protein</fullName>
    </submittedName>
</protein>
<evidence type="ECO:0000313" key="1">
    <source>
        <dbReference type="EMBL" id="SFF45142.1"/>
    </source>
</evidence>
<evidence type="ECO:0000313" key="2">
    <source>
        <dbReference type="Proteomes" id="UP000199400"/>
    </source>
</evidence>
<dbReference type="Proteomes" id="UP000199400">
    <property type="component" value="Unassembled WGS sequence"/>
</dbReference>
<accession>A0A1I2IRW0</accession>
<proteinExistence type="predicted"/>
<name>A0A1I2IRW0_9BACT</name>
<gene>
    <name evidence="1" type="ORF">SAMN02745121_08944</name>
</gene>